<protein>
    <submittedName>
        <fullName evidence="8">Organic cation transporter protein</fullName>
    </submittedName>
</protein>
<dbReference type="Proteomes" id="UP000326759">
    <property type="component" value="Unassembled WGS sequence"/>
</dbReference>
<keyword evidence="2 6" id="KW-0812">Transmembrane</keyword>
<dbReference type="EMBL" id="SEYY01007845">
    <property type="protein sequence ID" value="KAB7502334.1"/>
    <property type="molecule type" value="Genomic_DNA"/>
</dbReference>
<reference evidence="8 9" key="1">
    <citation type="journal article" date="2019" name="PLoS Biol.">
        <title>Sex chromosomes control vertical transmission of feminizing Wolbachia symbionts in an isopod.</title>
        <authorList>
            <person name="Becking T."/>
            <person name="Chebbi M.A."/>
            <person name="Giraud I."/>
            <person name="Moumen B."/>
            <person name="Laverre T."/>
            <person name="Caubet Y."/>
            <person name="Peccoud J."/>
            <person name="Gilbert C."/>
            <person name="Cordaux R."/>
        </authorList>
    </citation>
    <scope>NUCLEOTIDE SEQUENCE [LARGE SCALE GENOMIC DNA]</scope>
    <source>
        <strain evidence="8">ANa2</strain>
        <tissue evidence="8">Whole body excluding digestive tract and cuticle</tissue>
    </source>
</reference>
<dbReference type="Gene3D" id="1.20.1250.20">
    <property type="entry name" value="MFS general substrate transporter like domains"/>
    <property type="match status" value="1"/>
</dbReference>
<feature type="transmembrane region" description="Helical" evidence="6">
    <location>
        <begin position="165"/>
        <end position="185"/>
    </location>
</feature>
<dbReference type="OrthoDB" id="3936150at2759"/>
<dbReference type="PROSITE" id="PS50850">
    <property type="entry name" value="MFS"/>
    <property type="match status" value="1"/>
</dbReference>
<dbReference type="InterPro" id="IPR036259">
    <property type="entry name" value="MFS_trans_sf"/>
</dbReference>
<comment type="subcellular location">
    <subcellularLocation>
        <location evidence="1">Membrane</location>
        <topology evidence="1">Multi-pass membrane protein</topology>
    </subcellularLocation>
</comment>
<sequence length="565" mass="63571">MSKSLSTNGSVSEPLRSSEDENEDPSESSASEAFRKILMSVGEAGKYQWKAFFIASFCGMFFAFNSLAAAFLAATPDFHCRFQSLNNTDLGSNLSWHLDEDNFLNLPKCDYFNVDFLNISNESSSNFEEHDDNLVKETCQSWVYDDSVYKSTIVTEWDLVCDRRWMMTSAQATYMGGVLVGAVILSELSDLYGRRTIVLISSVGFTVCGICISFSRNFFMFITLRFLVACFGSGMFLPNFVLIMELVGEKARTTMGMLYQGFFGVGFCLIPAIAYYIRDWRNLQLAISIPSTVLLLYFKILPESPRWLLSQGREEEAVKILKEIAKTNNQNLPEEKELHQLMSRIRKQTHSSKNILGKIANFFKNQAKLLKTPNMRRRCLIIYFSWFVVSMIYYGLTFSGGNINASVYLMVFLSGVVEIPSYFLSCLTIKKFGRRINISFCFIICGIACMLILAVPKDMVWLNMTFASAGKFFNSIAFGVAYIYSAELVPTTVRNIAVGTSSMWARVGSMLAPFIVDSLGEVHYAIPSTVFGILSLMAGFLDLLLPETGKIPMPETIEEVEAMDR</sequence>
<feature type="transmembrane region" description="Helical" evidence="6">
    <location>
        <begin position="405"/>
        <end position="424"/>
    </location>
</feature>
<evidence type="ECO:0000256" key="5">
    <source>
        <dbReference type="SAM" id="MobiDB-lite"/>
    </source>
</evidence>
<dbReference type="InterPro" id="IPR005828">
    <property type="entry name" value="MFS_sugar_transport-like"/>
</dbReference>
<feature type="transmembrane region" description="Helical" evidence="6">
    <location>
        <begin position="256"/>
        <end position="277"/>
    </location>
</feature>
<feature type="transmembrane region" description="Helical" evidence="6">
    <location>
        <begin position="221"/>
        <end position="244"/>
    </location>
</feature>
<keyword evidence="4 6" id="KW-0472">Membrane</keyword>
<feature type="transmembrane region" description="Helical" evidence="6">
    <location>
        <begin position="522"/>
        <end position="545"/>
    </location>
</feature>
<dbReference type="InterPro" id="IPR020846">
    <property type="entry name" value="MFS_dom"/>
</dbReference>
<dbReference type="Pfam" id="PF00083">
    <property type="entry name" value="Sugar_tr"/>
    <property type="match status" value="1"/>
</dbReference>
<evidence type="ECO:0000256" key="2">
    <source>
        <dbReference type="ARBA" id="ARBA00022692"/>
    </source>
</evidence>
<proteinExistence type="predicted"/>
<evidence type="ECO:0000313" key="9">
    <source>
        <dbReference type="Proteomes" id="UP000326759"/>
    </source>
</evidence>
<dbReference type="PROSITE" id="PS00216">
    <property type="entry name" value="SUGAR_TRANSPORT_1"/>
    <property type="match status" value="1"/>
</dbReference>
<feature type="region of interest" description="Disordered" evidence="5">
    <location>
        <begin position="1"/>
        <end position="29"/>
    </location>
</feature>
<dbReference type="PANTHER" id="PTHR24064">
    <property type="entry name" value="SOLUTE CARRIER FAMILY 22 MEMBER"/>
    <property type="match status" value="1"/>
</dbReference>
<dbReference type="InterPro" id="IPR005829">
    <property type="entry name" value="Sugar_transporter_CS"/>
</dbReference>
<feature type="domain" description="Major facilitator superfamily (MFS) profile" evidence="7">
    <location>
        <begin position="117"/>
        <end position="550"/>
    </location>
</feature>
<feature type="transmembrane region" description="Helical" evidence="6">
    <location>
        <begin position="51"/>
        <end position="74"/>
    </location>
</feature>
<feature type="compositionally biased region" description="Polar residues" evidence="5">
    <location>
        <begin position="1"/>
        <end position="11"/>
    </location>
</feature>
<keyword evidence="9" id="KW-1185">Reference proteome</keyword>
<organism evidence="8 9">
    <name type="scientific">Armadillidium nasatum</name>
    <dbReference type="NCBI Taxonomy" id="96803"/>
    <lineage>
        <taxon>Eukaryota</taxon>
        <taxon>Metazoa</taxon>
        <taxon>Ecdysozoa</taxon>
        <taxon>Arthropoda</taxon>
        <taxon>Crustacea</taxon>
        <taxon>Multicrustacea</taxon>
        <taxon>Malacostraca</taxon>
        <taxon>Eumalacostraca</taxon>
        <taxon>Peracarida</taxon>
        <taxon>Isopoda</taxon>
        <taxon>Oniscidea</taxon>
        <taxon>Crinocheta</taxon>
        <taxon>Armadillidiidae</taxon>
        <taxon>Armadillidium</taxon>
    </lineage>
</organism>
<dbReference type="GO" id="GO:0022857">
    <property type="term" value="F:transmembrane transporter activity"/>
    <property type="evidence" value="ECO:0007669"/>
    <property type="project" value="InterPro"/>
</dbReference>
<evidence type="ECO:0000256" key="6">
    <source>
        <dbReference type="SAM" id="Phobius"/>
    </source>
</evidence>
<dbReference type="GO" id="GO:0016020">
    <property type="term" value="C:membrane"/>
    <property type="evidence" value="ECO:0007669"/>
    <property type="project" value="UniProtKB-SubCell"/>
</dbReference>
<evidence type="ECO:0000256" key="1">
    <source>
        <dbReference type="ARBA" id="ARBA00004141"/>
    </source>
</evidence>
<feature type="transmembrane region" description="Helical" evidence="6">
    <location>
        <begin position="380"/>
        <end position="399"/>
    </location>
</feature>
<feature type="transmembrane region" description="Helical" evidence="6">
    <location>
        <begin position="436"/>
        <end position="455"/>
    </location>
</feature>
<evidence type="ECO:0000256" key="4">
    <source>
        <dbReference type="ARBA" id="ARBA00023136"/>
    </source>
</evidence>
<dbReference type="SUPFAM" id="SSF103473">
    <property type="entry name" value="MFS general substrate transporter"/>
    <property type="match status" value="1"/>
</dbReference>
<gene>
    <name evidence="8" type="primary">Orct_5</name>
    <name evidence="8" type="ORF">Anas_08603</name>
</gene>
<evidence type="ECO:0000313" key="8">
    <source>
        <dbReference type="EMBL" id="KAB7502334.1"/>
    </source>
</evidence>
<dbReference type="CDD" id="cd17317">
    <property type="entry name" value="MFS_SLC22"/>
    <property type="match status" value="1"/>
</dbReference>
<feature type="transmembrane region" description="Helical" evidence="6">
    <location>
        <begin position="197"/>
        <end position="215"/>
    </location>
</feature>
<keyword evidence="3 6" id="KW-1133">Transmembrane helix</keyword>
<evidence type="ECO:0000259" key="7">
    <source>
        <dbReference type="PROSITE" id="PS50850"/>
    </source>
</evidence>
<comment type="caution">
    <text evidence="8">The sequence shown here is derived from an EMBL/GenBank/DDBJ whole genome shotgun (WGS) entry which is preliminary data.</text>
</comment>
<name>A0A5N5T6Q5_9CRUS</name>
<dbReference type="AlphaFoldDB" id="A0A5N5T6Q5"/>
<accession>A0A5N5T6Q5</accession>
<evidence type="ECO:0000256" key="3">
    <source>
        <dbReference type="ARBA" id="ARBA00022989"/>
    </source>
</evidence>